<sequence length="344" mass="37002">MPENPASRVALRHFDAMFDFDWRFRYPVQPSQHASAPDSVYHLHLSDVDYRMIGKAVPLTLFGEVDNGTVRSALPTIALTFDDIPAHGLLPSGETRVGIIRKIATALKRAGAPAFGFLNAGFGLNDPTATAATAAWRAAGLPLGNHGYSHYDLDRVGAAAFAADVARNEAPLVAAAGEADWHWFRYPFLSEGQSPAMRDAARADLKARGYRIAAVTMGFDDFKWNEPYATCTARGDRRGISALEKSFLADARTAAQNARTRAHAVAGRDIPYVLLMHVGAFDAHMLPLLLDLYRRMGFRFVTLPAAQADPFYAAANDLSLPGPTPSLAGPATLPLSGPAPGLCS</sequence>
<dbReference type="InterPro" id="IPR011330">
    <property type="entry name" value="Glyco_hydro/deAcase_b/a-brl"/>
</dbReference>
<comment type="similarity">
    <text evidence="2">Belongs to the polysaccharide deacetylase family.</text>
</comment>
<accession>A0ABP7EU24</accession>
<dbReference type="InterPro" id="IPR050248">
    <property type="entry name" value="Polysacc_deacetylase_ArnD"/>
</dbReference>
<dbReference type="PANTHER" id="PTHR10587">
    <property type="entry name" value="GLYCOSYL TRANSFERASE-RELATED"/>
    <property type="match status" value="1"/>
</dbReference>
<proteinExistence type="inferred from homology"/>
<evidence type="ECO:0000256" key="1">
    <source>
        <dbReference type="ARBA" id="ARBA00003236"/>
    </source>
</evidence>
<keyword evidence="5" id="KW-0378">Hydrolase</keyword>
<evidence type="ECO:0000256" key="5">
    <source>
        <dbReference type="ARBA" id="ARBA00022801"/>
    </source>
</evidence>
<organism evidence="8 9">
    <name type="scientific">Sphingomonas cynarae</name>
    <dbReference type="NCBI Taxonomy" id="930197"/>
    <lineage>
        <taxon>Bacteria</taxon>
        <taxon>Pseudomonadati</taxon>
        <taxon>Pseudomonadota</taxon>
        <taxon>Alphaproteobacteria</taxon>
        <taxon>Sphingomonadales</taxon>
        <taxon>Sphingomonadaceae</taxon>
        <taxon>Sphingomonas</taxon>
    </lineage>
</organism>
<evidence type="ECO:0000256" key="6">
    <source>
        <dbReference type="ARBA" id="ARBA00032976"/>
    </source>
</evidence>
<evidence type="ECO:0000256" key="3">
    <source>
        <dbReference type="ARBA" id="ARBA00020071"/>
    </source>
</evidence>
<gene>
    <name evidence="8" type="ORF">GCM10022268_36050</name>
</gene>
<evidence type="ECO:0000256" key="4">
    <source>
        <dbReference type="ARBA" id="ARBA00022723"/>
    </source>
</evidence>
<dbReference type="EMBL" id="BAABBF010000014">
    <property type="protein sequence ID" value="GAA3724827.1"/>
    <property type="molecule type" value="Genomic_DNA"/>
</dbReference>
<keyword evidence="9" id="KW-1185">Reference proteome</keyword>
<dbReference type="Pfam" id="PF01522">
    <property type="entry name" value="Polysacc_deac_1"/>
    <property type="match status" value="1"/>
</dbReference>
<evidence type="ECO:0000259" key="7">
    <source>
        <dbReference type="Pfam" id="PF01522"/>
    </source>
</evidence>
<feature type="domain" description="NodB homology" evidence="7">
    <location>
        <begin position="75"/>
        <end position="202"/>
    </location>
</feature>
<evidence type="ECO:0000256" key="2">
    <source>
        <dbReference type="ARBA" id="ARBA00010973"/>
    </source>
</evidence>
<reference evidence="9" key="1">
    <citation type="journal article" date="2019" name="Int. J. Syst. Evol. Microbiol.">
        <title>The Global Catalogue of Microorganisms (GCM) 10K type strain sequencing project: providing services to taxonomists for standard genome sequencing and annotation.</title>
        <authorList>
            <consortium name="The Broad Institute Genomics Platform"/>
            <consortium name="The Broad Institute Genome Sequencing Center for Infectious Disease"/>
            <person name="Wu L."/>
            <person name="Ma J."/>
        </authorList>
    </citation>
    <scope>NUCLEOTIDE SEQUENCE [LARGE SCALE GENOMIC DNA]</scope>
    <source>
        <strain evidence="9">JCM 17498</strain>
    </source>
</reference>
<protein>
    <recommendedName>
        <fullName evidence="3">Chitooligosaccharide deacetylase</fullName>
    </recommendedName>
    <alternativeName>
        <fullName evidence="6">Nodulation protein B</fullName>
    </alternativeName>
</protein>
<dbReference type="Proteomes" id="UP001500523">
    <property type="component" value="Unassembled WGS sequence"/>
</dbReference>
<comment type="function">
    <text evidence="1">Is involved in generating a small heat-stable compound (Nod), an acylated oligomer of N-acetylglucosamine, that stimulates mitosis in various plant protoplasts.</text>
</comment>
<evidence type="ECO:0000313" key="9">
    <source>
        <dbReference type="Proteomes" id="UP001500523"/>
    </source>
</evidence>
<dbReference type="PANTHER" id="PTHR10587:SF133">
    <property type="entry name" value="CHITIN DEACETYLASE 1-RELATED"/>
    <property type="match status" value="1"/>
</dbReference>
<name>A0ABP7EU24_9SPHN</name>
<dbReference type="Gene3D" id="3.20.20.370">
    <property type="entry name" value="Glycoside hydrolase/deacetylase"/>
    <property type="match status" value="1"/>
</dbReference>
<evidence type="ECO:0000313" key="8">
    <source>
        <dbReference type="EMBL" id="GAA3724827.1"/>
    </source>
</evidence>
<comment type="caution">
    <text evidence="8">The sequence shown here is derived from an EMBL/GenBank/DDBJ whole genome shotgun (WGS) entry which is preliminary data.</text>
</comment>
<dbReference type="InterPro" id="IPR002509">
    <property type="entry name" value="NODB_dom"/>
</dbReference>
<keyword evidence="4" id="KW-0479">Metal-binding</keyword>
<dbReference type="SUPFAM" id="SSF88713">
    <property type="entry name" value="Glycoside hydrolase/deacetylase"/>
    <property type="match status" value="1"/>
</dbReference>